<dbReference type="InterPro" id="IPR008978">
    <property type="entry name" value="HSP20-like_chaperone"/>
</dbReference>
<dbReference type="AlphaFoldDB" id="A0AAF3F9P9"/>
<evidence type="ECO:0000256" key="1">
    <source>
        <dbReference type="ARBA" id="ARBA00023016"/>
    </source>
</evidence>
<protein>
    <recommendedName>
        <fullName evidence="5">SHSP domain-containing protein</fullName>
    </recommendedName>
</protein>
<dbReference type="Gene3D" id="2.60.40.790">
    <property type="match status" value="1"/>
</dbReference>
<dbReference type="WBParaSite" id="MBELARI_LOCUS2631">
    <property type="protein sequence ID" value="MBELARI_LOCUS2631"/>
    <property type="gene ID" value="MBELARI_LOCUS2631"/>
</dbReference>
<dbReference type="Pfam" id="PF00011">
    <property type="entry name" value="HSP20"/>
    <property type="match status" value="1"/>
</dbReference>
<sequence length="155" mass="18224">MPEDWPDQYFGTWWRSPFEEFNKELQRIEKMMFTSYWRHVPFNRDFSFGESSGQVLNEIDRFSVALDVAHFRPDELKVNITGQELTIEGKHDERIDEYGSIQRMFIRKFNLPEDTNLDAIRSSITENGVLQIEAPKQGGQIGQTRSIPIEPTPRK</sequence>
<dbReference type="PANTHER" id="PTHR45640">
    <property type="entry name" value="HEAT SHOCK PROTEIN HSP-12.2-RELATED"/>
    <property type="match status" value="1"/>
</dbReference>
<keyword evidence="6" id="KW-1185">Reference proteome</keyword>
<dbReference type="SUPFAM" id="SSF49764">
    <property type="entry name" value="HSP20-like chaperones"/>
    <property type="match status" value="1"/>
</dbReference>
<comment type="similarity">
    <text evidence="2 3">Belongs to the small heat shock protein (HSP20) family.</text>
</comment>
<evidence type="ECO:0000256" key="4">
    <source>
        <dbReference type="SAM" id="MobiDB-lite"/>
    </source>
</evidence>
<feature type="region of interest" description="Disordered" evidence="4">
    <location>
        <begin position="135"/>
        <end position="155"/>
    </location>
</feature>
<reference evidence="7" key="1">
    <citation type="submission" date="2024-02" db="UniProtKB">
        <authorList>
            <consortium name="WormBaseParasite"/>
        </authorList>
    </citation>
    <scope>IDENTIFICATION</scope>
</reference>
<dbReference type="GO" id="GO:0051082">
    <property type="term" value="F:unfolded protein binding"/>
    <property type="evidence" value="ECO:0007669"/>
    <property type="project" value="TreeGrafter"/>
</dbReference>
<dbReference type="PROSITE" id="PS01031">
    <property type="entry name" value="SHSP"/>
    <property type="match status" value="1"/>
</dbReference>
<accession>A0AAF3F9P9</accession>
<name>A0AAF3F9P9_9BILA</name>
<evidence type="ECO:0000313" key="7">
    <source>
        <dbReference type="WBParaSite" id="MBELARI_LOCUS2631"/>
    </source>
</evidence>
<dbReference type="InterPro" id="IPR001436">
    <property type="entry name" value="Alpha-crystallin/sHSP_animal"/>
</dbReference>
<dbReference type="GO" id="GO:0009408">
    <property type="term" value="P:response to heat"/>
    <property type="evidence" value="ECO:0007669"/>
    <property type="project" value="TreeGrafter"/>
</dbReference>
<dbReference type="PRINTS" id="PR00299">
    <property type="entry name" value="ACRYSTALLIN"/>
</dbReference>
<evidence type="ECO:0000256" key="3">
    <source>
        <dbReference type="RuleBase" id="RU003616"/>
    </source>
</evidence>
<dbReference type="CDD" id="cd06526">
    <property type="entry name" value="metazoan_ACD"/>
    <property type="match status" value="1"/>
</dbReference>
<evidence type="ECO:0000259" key="5">
    <source>
        <dbReference type="PROSITE" id="PS01031"/>
    </source>
</evidence>
<dbReference type="Proteomes" id="UP000887575">
    <property type="component" value="Unassembled WGS sequence"/>
</dbReference>
<evidence type="ECO:0000256" key="2">
    <source>
        <dbReference type="PROSITE-ProRule" id="PRU00285"/>
    </source>
</evidence>
<dbReference type="GO" id="GO:0005737">
    <property type="term" value="C:cytoplasm"/>
    <property type="evidence" value="ECO:0007669"/>
    <property type="project" value="TreeGrafter"/>
</dbReference>
<organism evidence="6 7">
    <name type="scientific">Mesorhabditis belari</name>
    <dbReference type="NCBI Taxonomy" id="2138241"/>
    <lineage>
        <taxon>Eukaryota</taxon>
        <taxon>Metazoa</taxon>
        <taxon>Ecdysozoa</taxon>
        <taxon>Nematoda</taxon>
        <taxon>Chromadorea</taxon>
        <taxon>Rhabditida</taxon>
        <taxon>Rhabditina</taxon>
        <taxon>Rhabditomorpha</taxon>
        <taxon>Rhabditoidea</taxon>
        <taxon>Rhabditidae</taxon>
        <taxon>Mesorhabditinae</taxon>
        <taxon>Mesorhabditis</taxon>
    </lineage>
</organism>
<dbReference type="PANTHER" id="PTHR45640:SF13">
    <property type="entry name" value="HEAT SHOCK PROTEIN 22-RELATED"/>
    <property type="match status" value="1"/>
</dbReference>
<dbReference type="GO" id="GO:0042026">
    <property type="term" value="P:protein refolding"/>
    <property type="evidence" value="ECO:0007669"/>
    <property type="project" value="TreeGrafter"/>
</dbReference>
<feature type="domain" description="SHSP" evidence="5">
    <location>
        <begin position="44"/>
        <end position="152"/>
    </location>
</feature>
<proteinExistence type="inferred from homology"/>
<dbReference type="InterPro" id="IPR002068">
    <property type="entry name" value="A-crystallin/Hsp20_dom"/>
</dbReference>
<dbReference type="GO" id="GO:0005634">
    <property type="term" value="C:nucleus"/>
    <property type="evidence" value="ECO:0007669"/>
    <property type="project" value="TreeGrafter"/>
</dbReference>
<keyword evidence="1" id="KW-0346">Stress response</keyword>
<evidence type="ECO:0000313" key="6">
    <source>
        <dbReference type="Proteomes" id="UP000887575"/>
    </source>
</evidence>